<dbReference type="PANTHER" id="PTHR34117:SF1">
    <property type="entry name" value="STYLE CELL-CYCLE INHIBITOR 1"/>
    <property type="match status" value="1"/>
</dbReference>
<dbReference type="Proteomes" id="UP000239156">
    <property type="component" value="Unassembled WGS sequence"/>
</dbReference>
<evidence type="ECO:0000313" key="4">
    <source>
        <dbReference type="Proteomes" id="UP000239156"/>
    </source>
</evidence>
<accession>A0A2S4W6F1</accession>
<protein>
    <submittedName>
        <fullName evidence="3">Uncharacterized protein</fullName>
    </submittedName>
</protein>
<organism evidence="3 4">
    <name type="scientific">Puccinia striiformis</name>
    <dbReference type="NCBI Taxonomy" id="27350"/>
    <lineage>
        <taxon>Eukaryota</taxon>
        <taxon>Fungi</taxon>
        <taxon>Dikarya</taxon>
        <taxon>Basidiomycota</taxon>
        <taxon>Pucciniomycotina</taxon>
        <taxon>Pucciniomycetes</taxon>
        <taxon>Pucciniales</taxon>
        <taxon>Pucciniaceae</taxon>
        <taxon>Puccinia</taxon>
    </lineage>
</organism>
<evidence type="ECO:0000256" key="2">
    <source>
        <dbReference type="SAM" id="SignalP"/>
    </source>
</evidence>
<feature type="compositionally biased region" description="Basic and acidic residues" evidence="1">
    <location>
        <begin position="371"/>
        <end position="381"/>
    </location>
</feature>
<keyword evidence="2" id="KW-0732">Signal</keyword>
<dbReference type="VEuPathDB" id="FungiDB:PSTT_00536"/>
<name>A0A2S4W6F1_9BASI</name>
<feature type="non-terminal residue" evidence="3">
    <location>
        <position position="480"/>
    </location>
</feature>
<gene>
    <name evidence="3" type="ORF">PSTT_00536</name>
</gene>
<feature type="region of interest" description="Disordered" evidence="1">
    <location>
        <begin position="342"/>
        <end position="381"/>
    </location>
</feature>
<dbReference type="VEuPathDB" id="FungiDB:PSHT_13373"/>
<evidence type="ECO:0000256" key="1">
    <source>
        <dbReference type="SAM" id="MobiDB-lite"/>
    </source>
</evidence>
<dbReference type="InterPro" id="IPR044688">
    <property type="entry name" value="SCI-1-like"/>
</dbReference>
<sequence length="480" mass="54617">MPQICYSFLLVIVLVALSGVQPIRATTIQPRSLEAADSSQTGARLVRDQPVIYKVEPAEDVGIIGPDLEHLTASESLSLKTGPIIADKEEHLPPKKRKSIYHNSGFQDTLDQEYTRPDKLRSTLDNGDRKSDIKILSNIKREPQDDLGDVGSVIGSHPLKIWPARSRQLVFLPNLHSVGSSVKSSSPKARTDKHRSRRSDQTAVAELPHQAEPISSDDFFKKSLEFKRWLKDEKNRYIDQLDSSKSKKYFEKFVKCWNRAQLDPDYYNPPTHWRTTSSASTSSHSWTFKGATTLDREKARAALHEASIGPTLPPQPLPSKSTIIGPSLPTTNLADFQYDLDQESEDKSRLNSQRKSELKRKWKNEKEEQDDGKATGKERLIEKRREKREIQIEYQRQKDDTNAPEIDDRNLFGSNNSFQEAVKARDRAHEKRTGKNSNFKIEKQIIMNEKLTAMKSKEDQTMAMFKAMANNKFGQPKSSS</sequence>
<comment type="caution">
    <text evidence="3">The sequence shown here is derived from an EMBL/GenBank/DDBJ whole genome shotgun (WGS) entry which is preliminary data.</text>
</comment>
<dbReference type="EMBL" id="PKSL01000003">
    <property type="protein sequence ID" value="POW17364.1"/>
    <property type="molecule type" value="Genomic_DNA"/>
</dbReference>
<dbReference type="VEuPathDB" id="FungiDB:PSHT_13374"/>
<feature type="compositionally biased region" description="Polar residues" evidence="1">
    <location>
        <begin position="318"/>
        <end position="328"/>
    </location>
</feature>
<feature type="region of interest" description="Disordered" evidence="1">
    <location>
        <begin position="179"/>
        <end position="205"/>
    </location>
</feature>
<dbReference type="AlphaFoldDB" id="A0A2S4W6F1"/>
<reference evidence="3" key="1">
    <citation type="submission" date="2017-12" db="EMBL/GenBank/DDBJ databases">
        <title>Gene loss provides genomic basis for host adaptation in cereal stripe rust fungi.</title>
        <authorList>
            <person name="Xia C."/>
        </authorList>
    </citation>
    <scope>NUCLEOTIDE SEQUENCE [LARGE SCALE GENOMIC DNA]</scope>
    <source>
        <strain evidence="3">93-210</strain>
    </source>
</reference>
<dbReference type="PANTHER" id="PTHR34117">
    <property type="entry name" value="STYLE CELL-CYCLE INHIBITOR 1"/>
    <property type="match status" value="1"/>
</dbReference>
<proteinExistence type="predicted"/>
<evidence type="ECO:0000313" key="3">
    <source>
        <dbReference type="EMBL" id="POW17364.1"/>
    </source>
</evidence>
<keyword evidence="4" id="KW-1185">Reference proteome</keyword>
<feature type="region of interest" description="Disordered" evidence="1">
    <location>
        <begin position="306"/>
        <end position="328"/>
    </location>
</feature>
<feature type="chain" id="PRO_5015728797" evidence="2">
    <location>
        <begin position="26"/>
        <end position="480"/>
    </location>
</feature>
<feature type="signal peptide" evidence="2">
    <location>
        <begin position="1"/>
        <end position="25"/>
    </location>
</feature>